<keyword evidence="3" id="KW-1003">Cell membrane</keyword>
<evidence type="ECO:0000256" key="6">
    <source>
        <dbReference type="ARBA" id="ARBA00023136"/>
    </source>
</evidence>
<keyword evidence="9" id="KW-1185">Reference proteome</keyword>
<feature type="transmembrane region" description="Helical" evidence="7">
    <location>
        <begin position="74"/>
        <end position="99"/>
    </location>
</feature>
<dbReference type="RefSeq" id="WP_072966311.1">
    <property type="nucleotide sequence ID" value="NZ_FRAJ01000007.1"/>
</dbReference>
<evidence type="ECO:0000256" key="5">
    <source>
        <dbReference type="ARBA" id="ARBA00022989"/>
    </source>
</evidence>
<accession>A0A1M6NZ25</accession>
<evidence type="ECO:0000256" key="2">
    <source>
        <dbReference type="ARBA" id="ARBA00005262"/>
    </source>
</evidence>
<evidence type="ECO:0000256" key="1">
    <source>
        <dbReference type="ARBA" id="ARBA00004651"/>
    </source>
</evidence>
<dbReference type="PANTHER" id="PTHR43663">
    <property type="entry name" value="CHROMATE TRANSPORT PROTEIN-RELATED"/>
    <property type="match status" value="1"/>
</dbReference>
<evidence type="ECO:0000313" key="9">
    <source>
        <dbReference type="Proteomes" id="UP000184082"/>
    </source>
</evidence>
<evidence type="ECO:0000313" key="8">
    <source>
        <dbReference type="EMBL" id="SHK00987.1"/>
    </source>
</evidence>
<dbReference type="InterPro" id="IPR052518">
    <property type="entry name" value="CHR_Transporter"/>
</dbReference>
<dbReference type="Pfam" id="PF02417">
    <property type="entry name" value="Chromate_transp"/>
    <property type="match status" value="1"/>
</dbReference>
<dbReference type="AlphaFoldDB" id="A0A1M6NZ25"/>
<comment type="similarity">
    <text evidence="2">Belongs to the chromate ion transporter (CHR) (TC 2.A.51) family.</text>
</comment>
<feature type="transmembrane region" description="Helical" evidence="7">
    <location>
        <begin position="142"/>
        <end position="172"/>
    </location>
</feature>
<dbReference type="InterPro" id="IPR003370">
    <property type="entry name" value="Chromate_transpt"/>
</dbReference>
<sequence length="173" mass="18731">MSQILKIFMTFLKIGAFSFGGGYAMIPFIEKEIVEKNSWLSLKEFIDIIAISQMTPGPIAINSSTFVGFKISKFWGAVAGTIGVILVSFILMTILASYLKNFSNSKAVKSIFMGIRPAVLGLIFSAAVSVGKTAIVDFKSLIIAFIVLFSILKLKLHPILCIAISGIIGLIVF</sequence>
<dbReference type="GO" id="GO:0015109">
    <property type="term" value="F:chromate transmembrane transporter activity"/>
    <property type="evidence" value="ECO:0007669"/>
    <property type="project" value="InterPro"/>
</dbReference>
<evidence type="ECO:0000256" key="4">
    <source>
        <dbReference type="ARBA" id="ARBA00022692"/>
    </source>
</evidence>
<reference evidence="8 9" key="1">
    <citation type="submission" date="2016-11" db="EMBL/GenBank/DDBJ databases">
        <authorList>
            <person name="Jaros S."/>
            <person name="Januszkiewicz K."/>
            <person name="Wedrychowicz H."/>
        </authorList>
    </citation>
    <scope>NUCLEOTIDE SEQUENCE [LARGE SCALE GENOMIC DNA]</scope>
    <source>
        <strain evidence="8 9">DSM 14501</strain>
    </source>
</reference>
<organism evidence="8 9">
    <name type="scientific">Caminicella sporogenes DSM 14501</name>
    <dbReference type="NCBI Taxonomy" id="1121266"/>
    <lineage>
        <taxon>Bacteria</taxon>
        <taxon>Bacillati</taxon>
        <taxon>Bacillota</taxon>
        <taxon>Clostridia</taxon>
        <taxon>Peptostreptococcales</taxon>
        <taxon>Caminicellaceae</taxon>
        <taxon>Caminicella</taxon>
    </lineage>
</organism>
<gene>
    <name evidence="8" type="ORF">SAMN02745883_01036</name>
</gene>
<protein>
    <submittedName>
        <fullName evidence="8">Chromate transporter</fullName>
    </submittedName>
</protein>
<evidence type="ECO:0000256" key="7">
    <source>
        <dbReference type="SAM" id="Phobius"/>
    </source>
</evidence>
<feature type="transmembrane region" description="Helical" evidence="7">
    <location>
        <begin position="111"/>
        <end position="130"/>
    </location>
</feature>
<feature type="transmembrane region" description="Helical" evidence="7">
    <location>
        <begin position="7"/>
        <end position="29"/>
    </location>
</feature>
<dbReference type="Proteomes" id="UP000184082">
    <property type="component" value="Unassembled WGS sequence"/>
</dbReference>
<comment type="subcellular location">
    <subcellularLocation>
        <location evidence="1">Cell membrane</location>
        <topology evidence="1">Multi-pass membrane protein</topology>
    </subcellularLocation>
</comment>
<dbReference type="GO" id="GO:0005886">
    <property type="term" value="C:plasma membrane"/>
    <property type="evidence" value="ECO:0007669"/>
    <property type="project" value="UniProtKB-SubCell"/>
</dbReference>
<keyword evidence="5 7" id="KW-1133">Transmembrane helix</keyword>
<dbReference type="PANTHER" id="PTHR43663:SF1">
    <property type="entry name" value="CHROMATE TRANSPORTER"/>
    <property type="match status" value="1"/>
</dbReference>
<keyword evidence="6 7" id="KW-0472">Membrane</keyword>
<dbReference type="STRING" id="1121266.SAMN02745883_01036"/>
<dbReference type="EMBL" id="FRAJ01000007">
    <property type="protein sequence ID" value="SHK00987.1"/>
    <property type="molecule type" value="Genomic_DNA"/>
</dbReference>
<keyword evidence="4 7" id="KW-0812">Transmembrane</keyword>
<evidence type="ECO:0000256" key="3">
    <source>
        <dbReference type="ARBA" id="ARBA00022475"/>
    </source>
</evidence>
<proteinExistence type="inferred from homology"/>
<name>A0A1M6NZ25_9FIRM</name>